<dbReference type="OrthoDB" id="10530063at2759"/>
<protein>
    <submittedName>
        <fullName evidence="1">Uncharacterized protein</fullName>
    </submittedName>
</protein>
<proteinExistence type="predicted"/>
<dbReference type="GeneID" id="37213214"/>
<dbReference type="AlphaFoldDB" id="A0A319BHY1"/>
<dbReference type="Proteomes" id="UP000248405">
    <property type="component" value="Unassembled WGS sequence"/>
</dbReference>
<keyword evidence="2" id="KW-1185">Reference proteome</keyword>
<sequence>MWIQTKLNWFPLSVTEQSGSSVTVAILVENQTIVRALIFLETVNPGSLQEPVSVLFSTGSGIFRGVLISSRAKPRPTELSAHAALRLTQIEEEFMMMYHQPMPDTVFRVPRDPTPCRFEVHPPREASFLPCGWRNRLLDMVQLSGELRPRVGDAQVCRAVT</sequence>
<organism evidence="1 2">
    <name type="scientific">Aspergillus vadensis (strain CBS 113365 / IMI 142717 / IBT 24658)</name>
    <dbReference type="NCBI Taxonomy" id="1448311"/>
    <lineage>
        <taxon>Eukaryota</taxon>
        <taxon>Fungi</taxon>
        <taxon>Dikarya</taxon>
        <taxon>Ascomycota</taxon>
        <taxon>Pezizomycotina</taxon>
        <taxon>Eurotiomycetes</taxon>
        <taxon>Eurotiomycetidae</taxon>
        <taxon>Eurotiales</taxon>
        <taxon>Aspergillaceae</taxon>
        <taxon>Aspergillus</taxon>
        <taxon>Aspergillus subgen. Circumdati</taxon>
    </lineage>
</organism>
<dbReference type="RefSeq" id="XP_025566041.1">
    <property type="nucleotide sequence ID" value="XM_025708622.1"/>
</dbReference>
<evidence type="ECO:0000313" key="1">
    <source>
        <dbReference type="EMBL" id="PYH72247.1"/>
    </source>
</evidence>
<name>A0A319BHY1_ASPVC</name>
<gene>
    <name evidence="1" type="ORF">BO88DRAFT_423081</name>
</gene>
<accession>A0A319BHY1</accession>
<dbReference type="EMBL" id="KZ821617">
    <property type="protein sequence ID" value="PYH72247.1"/>
    <property type="molecule type" value="Genomic_DNA"/>
</dbReference>
<evidence type="ECO:0000313" key="2">
    <source>
        <dbReference type="Proteomes" id="UP000248405"/>
    </source>
</evidence>
<reference evidence="1" key="1">
    <citation type="submission" date="2016-12" db="EMBL/GenBank/DDBJ databases">
        <title>The genomes of Aspergillus section Nigri reveals drivers in fungal speciation.</title>
        <authorList>
            <consortium name="DOE Joint Genome Institute"/>
            <person name="Vesth T.C."/>
            <person name="Nybo J."/>
            <person name="Theobald S."/>
            <person name="Brandl J."/>
            <person name="Frisvad J.C."/>
            <person name="Nielsen K.F."/>
            <person name="Lyhne E.K."/>
            <person name="Kogle M.E."/>
            <person name="Kuo A."/>
            <person name="Riley R."/>
            <person name="Clum A."/>
            <person name="Nolan M."/>
            <person name="Lipzen A."/>
            <person name="Salamov A."/>
            <person name="Henrissat B."/>
            <person name="Wiebenga A."/>
            <person name="De Vries R.P."/>
            <person name="Grigoriev I.V."/>
            <person name="Mortensen U.H."/>
            <person name="Andersen M.R."/>
            <person name="Baker S.E."/>
        </authorList>
    </citation>
    <scope>NUCLEOTIDE SEQUENCE [LARGE SCALE GENOMIC DNA]</scope>
    <source>
        <strain evidence="1">CBS 113365</strain>
    </source>
</reference>